<gene>
    <name evidence="1" type="ORF">SDC9_138908</name>
</gene>
<proteinExistence type="predicted"/>
<dbReference type="AlphaFoldDB" id="A0A645DQN4"/>
<comment type="caution">
    <text evidence="1">The sequence shown here is derived from an EMBL/GenBank/DDBJ whole genome shotgun (WGS) entry which is preliminary data.</text>
</comment>
<sequence>MEKVSKIFQRTFKTLLTVVFVLLLLTSCNNTINRTEKTSILKADREAPLGWVYLIIYQDSTFEFTTTGIRADKDVFKGNVEIRNDSLFFEYSDSIPRAGKTAIYSDRFVSYIDGEYPEQVNISMTKLSK</sequence>
<dbReference type="EMBL" id="VSSQ01038791">
    <property type="protein sequence ID" value="MPM91774.1"/>
    <property type="molecule type" value="Genomic_DNA"/>
</dbReference>
<protein>
    <submittedName>
        <fullName evidence="1">Uncharacterized protein</fullName>
    </submittedName>
</protein>
<dbReference type="PROSITE" id="PS51257">
    <property type="entry name" value="PROKAR_LIPOPROTEIN"/>
    <property type="match status" value="1"/>
</dbReference>
<organism evidence="1">
    <name type="scientific">bioreactor metagenome</name>
    <dbReference type="NCBI Taxonomy" id="1076179"/>
    <lineage>
        <taxon>unclassified sequences</taxon>
        <taxon>metagenomes</taxon>
        <taxon>ecological metagenomes</taxon>
    </lineage>
</organism>
<accession>A0A645DQN4</accession>
<reference evidence="1" key="1">
    <citation type="submission" date="2019-08" db="EMBL/GenBank/DDBJ databases">
        <authorList>
            <person name="Kucharzyk K."/>
            <person name="Murdoch R.W."/>
            <person name="Higgins S."/>
            <person name="Loffler F."/>
        </authorList>
    </citation>
    <scope>NUCLEOTIDE SEQUENCE</scope>
</reference>
<evidence type="ECO:0000313" key="1">
    <source>
        <dbReference type="EMBL" id="MPM91774.1"/>
    </source>
</evidence>
<name>A0A645DQN4_9ZZZZ</name>